<protein>
    <submittedName>
        <fullName evidence="1">Uncharacterized protein</fullName>
    </submittedName>
</protein>
<keyword evidence="2" id="KW-1185">Reference proteome</keyword>
<name>A0A4Y2MEB3_ARAVE</name>
<comment type="caution">
    <text evidence="1">The sequence shown here is derived from an EMBL/GenBank/DDBJ whole genome shotgun (WGS) entry which is preliminary data.</text>
</comment>
<sequence>EVSGPDSHPYWPYVLDFIGGNFLMKWDPSWPWRWPE</sequence>
<gene>
    <name evidence="1" type="ORF">AVEN_15280_1</name>
</gene>
<dbReference type="AlphaFoldDB" id="A0A4Y2MEB3"/>
<organism evidence="1 2">
    <name type="scientific">Araneus ventricosus</name>
    <name type="common">Orbweaver spider</name>
    <name type="synonym">Epeira ventricosa</name>
    <dbReference type="NCBI Taxonomy" id="182803"/>
    <lineage>
        <taxon>Eukaryota</taxon>
        <taxon>Metazoa</taxon>
        <taxon>Ecdysozoa</taxon>
        <taxon>Arthropoda</taxon>
        <taxon>Chelicerata</taxon>
        <taxon>Arachnida</taxon>
        <taxon>Araneae</taxon>
        <taxon>Araneomorphae</taxon>
        <taxon>Entelegynae</taxon>
        <taxon>Araneoidea</taxon>
        <taxon>Araneidae</taxon>
        <taxon>Araneus</taxon>
    </lineage>
</organism>
<evidence type="ECO:0000313" key="1">
    <source>
        <dbReference type="EMBL" id="GBN24077.1"/>
    </source>
</evidence>
<proteinExistence type="predicted"/>
<feature type="non-terminal residue" evidence="1">
    <location>
        <position position="1"/>
    </location>
</feature>
<dbReference type="Proteomes" id="UP000499080">
    <property type="component" value="Unassembled WGS sequence"/>
</dbReference>
<reference evidence="1 2" key="1">
    <citation type="journal article" date="2019" name="Sci. Rep.">
        <title>Orb-weaving spider Araneus ventricosus genome elucidates the spidroin gene catalogue.</title>
        <authorList>
            <person name="Kono N."/>
            <person name="Nakamura H."/>
            <person name="Ohtoshi R."/>
            <person name="Moran D.A.P."/>
            <person name="Shinohara A."/>
            <person name="Yoshida Y."/>
            <person name="Fujiwara M."/>
            <person name="Mori M."/>
            <person name="Tomita M."/>
            <person name="Arakawa K."/>
        </authorList>
    </citation>
    <scope>NUCLEOTIDE SEQUENCE [LARGE SCALE GENOMIC DNA]</scope>
</reference>
<dbReference type="EMBL" id="BGPR01007076">
    <property type="protein sequence ID" value="GBN24077.1"/>
    <property type="molecule type" value="Genomic_DNA"/>
</dbReference>
<evidence type="ECO:0000313" key="2">
    <source>
        <dbReference type="Proteomes" id="UP000499080"/>
    </source>
</evidence>
<accession>A0A4Y2MEB3</accession>